<sequence length="329" mass="37246">MSSYRNLFDQVQVGYIVVESQKLSEWKRFGRDGFGLHLAEDNANLLAFRMDSHQRRLVIRRGPAEDIAAFGLQLRDEGTLQEVLKRLAERNIEVTEGSEEEAALRGVTRHYVFSGPKRLQIELFTEALTTDEPLQMLSSGFVTGAGGMGHVAITSRRPEKMRRFWQEIFDARTSDTIEELIVGNTLDLHFLRLNERHHSVAIASVRDLRLDPIRTQVQHINLVANSLDDVGSAFRRLQGLGFEMAHEIGQHPNDKEISFYAISPSGFEFELGCMALTVDETNWKVGDYFGMSLWGHKPSNTSLPSYISVNAGNFRRGLKSLLHPEYSPL</sequence>
<dbReference type="EMBL" id="KU144981">
    <property type="protein sequence ID" value="AMK59352.1"/>
    <property type="molecule type" value="Genomic_DNA"/>
</dbReference>
<dbReference type="Pfam" id="PF22632">
    <property type="entry name" value="BphC_D1"/>
    <property type="match status" value="1"/>
</dbReference>
<feature type="domain" description="VOC" evidence="1">
    <location>
        <begin position="147"/>
        <end position="274"/>
    </location>
</feature>
<accession>A0A126T0A9</accession>
<evidence type="ECO:0000313" key="2">
    <source>
        <dbReference type="EMBL" id="AMK59352.1"/>
    </source>
</evidence>
<proteinExistence type="predicted"/>
<dbReference type="PROSITE" id="PS51819">
    <property type="entry name" value="VOC"/>
    <property type="match status" value="2"/>
</dbReference>
<keyword evidence="2" id="KW-0223">Dioxygenase</keyword>
<dbReference type="Pfam" id="PF00903">
    <property type="entry name" value="Glyoxalase"/>
    <property type="match status" value="1"/>
</dbReference>
<dbReference type="AlphaFoldDB" id="A0A126T0A9"/>
<keyword evidence="2" id="KW-0560">Oxidoreductase</keyword>
<dbReference type="CDD" id="cd07252">
    <property type="entry name" value="BphC1-RGP6_N_like"/>
    <property type="match status" value="1"/>
</dbReference>
<dbReference type="SUPFAM" id="SSF54593">
    <property type="entry name" value="Glyoxalase/Bleomycin resistance protein/Dihydroxybiphenyl dioxygenase"/>
    <property type="match status" value="2"/>
</dbReference>
<organism evidence="2">
    <name type="scientific">uncultured bacterium UPO53</name>
    <dbReference type="NCBI Taxonomy" id="1776978"/>
    <lineage>
        <taxon>Bacteria</taxon>
        <taxon>environmental samples</taxon>
    </lineage>
</organism>
<dbReference type="InterPro" id="IPR029068">
    <property type="entry name" value="Glyas_Bleomycin-R_OHBP_Dase"/>
</dbReference>
<evidence type="ECO:0000259" key="1">
    <source>
        <dbReference type="PROSITE" id="PS51819"/>
    </source>
</evidence>
<reference evidence="2" key="1">
    <citation type="journal article" date="2016" name="Appl. Environ. Microbiol.">
        <title>Functional Metagenomics of a Biostimulated Petroleum-Contaminated Soil Reveals an Extraordinary Diversity of Extradiol Dioxygenases.</title>
        <authorList>
            <person name="Terron-Gonzalez L."/>
            <person name="Martin-Cabello G."/>
            <person name="Ferrer M."/>
            <person name="Santero E."/>
        </authorList>
    </citation>
    <scope>NUCLEOTIDE SEQUENCE</scope>
</reference>
<protein>
    <submittedName>
        <fullName evidence="2">2,3-dihydroxybiphenyl dioxygenase</fullName>
    </submittedName>
</protein>
<feature type="domain" description="VOC" evidence="1">
    <location>
        <begin position="12"/>
        <end position="126"/>
    </location>
</feature>
<name>A0A126T0A9_9BACT</name>
<dbReference type="Gene3D" id="3.10.180.10">
    <property type="entry name" value="2,3-Dihydroxybiphenyl 1,2-Dioxygenase, domain 1"/>
    <property type="match status" value="2"/>
</dbReference>
<dbReference type="InterPro" id="IPR004360">
    <property type="entry name" value="Glyas_Fos-R_dOase_dom"/>
</dbReference>
<dbReference type="InterPro" id="IPR037523">
    <property type="entry name" value="VOC_core"/>
</dbReference>
<gene>
    <name evidence="2" type="primary">edoU</name>
</gene>
<dbReference type="GO" id="GO:0051213">
    <property type="term" value="F:dioxygenase activity"/>
    <property type="evidence" value="ECO:0007669"/>
    <property type="project" value="UniProtKB-KW"/>
</dbReference>